<evidence type="ECO:0000313" key="7">
    <source>
        <dbReference type="Proteomes" id="UP000177925"/>
    </source>
</evidence>
<comment type="caution">
    <text evidence="6">The sequence shown here is derived from an EMBL/GenBank/DDBJ whole genome shotgun (WGS) entry which is preliminary data.</text>
</comment>
<dbReference type="PRINTS" id="PR00040">
    <property type="entry name" value="HTHMERR"/>
</dbReference>
<dbReference type="Gene3D" id="1.10.1660.10">
    <property type="match status" value="1"/>
</dbReference>
<keyword evidence="3" id="KW-0238">DNA-binding</keyword>
<dbReference type="GO" id="GO:0003700">
    <property type="term" value="F:DNA-binding transcription factor activity"/>
    <property type="evidence" value="ECO:0007669"/>
    <property type="project" value="InterPro"/>
</dbReference>
<feature type="domain" description="HTH merR-type" evidence="5">
    <location>
        <begin position="6"/>
        <end position="73"/>
    </location>
</feature>
<keyword evidence="4" id="KW-0804">Transcription</keyword>
<gene>
    <name evidence="6" type="ORF">A2150_01105</name>
</gene>
<dbReference type="AlphaFoldDB" id="A0A1F6T9T6"/>
<evidence type="ECO:0000256" key="2">
    <source>
        <dbReference type="ARBA" id="ARBA00023015"/>
    </source>
</evidence>
<dbReference type="PROSITE" id="PS50937">
    <property type="entry name" value="HTH_MERR_2"/>
    <property type="match status" value="1"/>
</dbReference>
<protein>
    <recommendedName>
        <fullName evidence="5">HTH merR-type domain-containing protein</fullName>
    </recommendedName>
</protein>
<dbReference type="InterPro" id="IPR000551">
    <property type="entry name" value="MerR-type_HTH_dom"/>
</dbReference>
<reference evidence="6 7" key="1">
    <citation type="journal article" date="2016" name="Nat. Commun.">
        <title>Thousands of microbial genomes shed light on interconnected biogeochemical processes in an aquifer system.</title>
        <authorList>
            <person name="Anantharaman K."/>
            <person name="Brown C.T."/>
            <person name="Hug L.A."/>
            <person name="Sharon I."/>
            <person name="Castelle C.J."/>
            <person name="Probst A.J."/>
            <person name="Thomas B.C."/>
            <person name="Singh A."/>
            <person name="Wilkins M.J."/>
            <person name="Karaoz U."/>
            <person name="Brodie E.L."/>
            <person name="Williams K.H."/>
            <person name="Hubbard S.S."/>
            <person name="Banfield J.F."/>
        </authorList>
    </citation>
    <scope>NUCLEOTIDE SEQUENCE [LARGE SCALE GENOMIC DNA]</scope>
</reference>
<evidence type="ECO:0000256" key="3">
    <source>
        <dbReference type="ARBA" id="ARBA00023125"/>
    </source>
</evidence>
<dbReference type="InterPro" id="IPR047057">
    <property type="entry name" value="MerR_fam"/>
</dbReference>
<dbReference type="SUPFAM" id="SSF46955">
    <property type="entry name" value="Putative DNA-binding domain"/>
    <property type="match status" value="1"/>
</dbReference>
<dbReference type="PANTHER" id="PTHR30204">
    <property type="entry name" value="REDOX-CYCLING DRUG-SENSING TRANSCRIPTIONAL ACTIVATOR SOXR"/>
    <property type="match status" value="1"/>
</dbReference>
<evidence type="ECO:0000256" key="1">
    <source>
        <dbReference type="ARBA" id="ARBA00022491"/>
    </source>
</evidence>
<dbReference type="GO" id="GO:0003677">
    <property type="term" value="F:DNA binding"/>
    <property type="evidence" value="ECO:0007669"/>
    <property type="project" value="UniProtKB-KW"/>
</dbReference>
<dbReference type="SMART" id="SM00422">
    <property type="entry name" value="HTH_MERR"/>
    <property type="match status" value="1"/>
</dbReference>
<dbReference type="Pfam" id="PF00376">
    <property type="entry name" value="MerR"/>
    <property type="match status" value="1"/>
</dbReference>
<evidence type="ECO:0000256" key="4">
    <source>
        <dbReference type="ARBA" id="ARBA00023163"/>
    </source>
</evidence>
<accession>A0A1F6T9T6</accession>
<dbReference type="InterPro" id="IPR009061">
    <property type="entry name" value="DNA-bd_dom_put_sf"/>
</dbReference>
<dbReference type="PANTHER" id="PTHR30204:SF69">
    <property type="entry name" value="MERR-FAMILY TRANSCRIPTIONAL REGULATOR"/>
    <property type="match status" value="1"/>
</dbReference>
<name>A0A1F6T9T6_9PROT</name>
<dbReference type="Pfam" id="PF09278">
    <property type="entry name" value="MerR-DNA-bind"/>
    <property type="match status" value="1"/>
</dbReference>
<dbReference type="InterPro" id="IPR015358">
    <property type="entry name" value="Tscrpt_reg_MerR_DNA-bd"/>
</dbReference>
<dbReference type="STRING" id="1817758.A2150_01105"/>
<organism evidence="6 7">
    <name type="scientific">Candidatus Muproteobacteria bacterium RBG_16_64_11</name>
    <dbReference type="NCBI Taxonomy" id="1817758"/>
    <lineage>
        <taxon>Bacteria</taxon>
        <taxon>Pseudomonadati</taxon>
        <taxon>Pseudomonadota</taxon>
        <taxon>Candidatus Muproteobacteria</taxon>
    </lineage>
</organism>
<keyword evidence="2" id="KW-0805">Transcription regulation</keyword>
<evidence type="ECO:0000259" key="5">
    <source>
        <dbReference type="PROSITE" id="PS50937"/>
    </source>
</evidence>
<evidence type="ECO:0000313" key="6">
    <source>
        <dbReference type="EMBL" id="OGI41887.1"/>
    </source>
</evidence>
<dbReference type="EMBL" id="MFSS01000112">
    <property type="protein sequence ID" value="OGI41887.1"/>
    <property type="molecule type" value="Genomic_DNA"/>
</dbReference>
<dbReference type="Proteomes" id="UP000177925">
    <property type="component" value="Unassembled WGS sequence"/>
</dbReference>
<keyword evidence="1" id="KW-0678">Repressor</keyword>
<proteinExistence type="predicted"/>
<sequence length="139" mass="15260">MAETQTIGALAKASGVNVETIRYYHRIKLLPLPKPETGSIRRYGRDSFKRVRFIKRAQALGFSLDEIALLLGLADGRHCAETKHLAEKKLVMVEEKLADLAAIRKALKTMVAACGKGRGGRGCPIIDSLIEDDVSGTRR</sequence>